<evidence type="ECO:0000313" key="19">
    <source>
        <dbReference type="Proteomes" id="UP000648239"/>
    </source>
</evidence>
<dbReference type="GO" id="GO:0000287">
    <property type="term" value="F:magnesium ion binding"/>
    <property type="evidence" value="ECO:0007669"/>
    <property type="project" value="UniProtKB-UniRule"/>
</dbReference>
<evidence type="ECO:0000256" key="4">
    <source>
        <dbReference type="ARBA" id="ARBA00011643"/>
    </source>
</evidence>
<dbReference type="GO" id="GO:0005524">
    <property type="term" value="F:ATP binding"/>
    <property type="evidence" value="ECO:0007669"/>
    <property type="project" value="UniProtKB-UniRule"/>
</dbReference>
<feature type="region of interest" description="Important for the catalytic mechanism of dephosphorylation" evidence="14">
    <location>
        <begin position="265"/>
        <end position="270"/>
    </location>
</feature>
<keyword evidence="9 14" id="KW-0418">Kinase</keyword>
<comment type="catalytic activity">
    <reaction evidence="1 14">
        <text>[HPr protein]-L-serine + ATP = [HPr protein]-O-phospho-L-serine + ADP + H(+)</text>
        <dbReference type="Rhea" id="RHEA:46600"/>
        <dbReference type="Rhea" id="RHEA-COMP:11602"/>
        <dbReference type="Rhea" id="RHEA-COMP:11603"/>
        <dbReference type="ChEBI" id="CHEBI:15378"/>
        <dbReference type="ChEBI" id="CHEBI:29999"/>
        <dbReference type="ChEBI" id="CHEBI:30616"/>
        <dbReference type="ChEBI" id="CHEBI:83421"/>
        <dbReference type="ChEBI" id="CHEBI:456216"/>
    </reaction>
</comment>
<evidence type="ECO:0000256" key="11">
    <source>
        <dbReference type="ARBA" id="ARBA00022842"/>
    </source>
</evidence>
<comment type="domain">
    <text evidence="14">The Walker A ATP-binding motif also binds Pi and PPi.</text>
</comment>
<dbReference type="EMBL" id="JACXWD010000002">
    <property type="protein sequence ID" value="MBD3866682.1"/>
    <property type="molecule type" value="Genomic_DNA"/>
</dbReference>
<comment type="similarity">
    <text evidence="3 14">Belongs to the HPrK/P family.</text>
</comment>
<dbReference type="InterPro" id="IPR011126">
    <property type="entry name" value="Hpr_kin/Pase_Hpr_N"/>
</dbReference>
<dbReference type="Proteomes" id="UP000648239">
    <property type="component" value="Unassembled WGS sequence"/>
</dbReference>
<feature type="binding site" evidence="14">
    <location>
        <position position="162"/>
    </location>
    <ligand>
        <name>Mg(2+)</name>
        <dbReference type="ChEBI" id="CHEBI:18420"/>
    </ligand>
</feature>
<evidence type="ECO:0000256" key="13">
    <source>
        <dbReference type="ARBA" id="ARBA00047657"/>
    </source>
</evidence>
<evidence type="ECO:0000256" key="9">
    <source>
        <dbReference type="ARBA" id="ARBA00022777"/>
    </source>
</evidence>
<dbReference type="NCBIfam" id="TIGR00679">
    <property type="entry name" value="hpr-ser"/>
    <property type="match status" value="1"/>
</dbReference>
<dbReference type="PANTHER" id="PTHR30305">
    <property type="entry name" value="PROTEIN YJDM-RELATED"/>
    <property type="match status" value="1"/>
</dbReference>
<keyword evidence="8 14" id="KW-0547">Nucleotide-binding</keyword>
<dbReference type="InterPro" id="IPR003755">
    <property type="entry name" value="HPr(Ser)_kin/Pase"/>
</dbReference>
<comment type="subunit">
    <text evidence="4 14">Homohexamer.</text>
</comment>
<evidence type="ECO:0000256" key="14">
    <source>
        <dbReference type="HAMAP-Rule" id="MF_01249"/>
    </source>
</evidence>
<dbReference type="InterPro" id="IPR027417">
    <property type="entry name" value="P-loop_NTPase"/>
</dbReference>
<evidence type="ECO:0000256" key="5">
    <source>
        <dbReference type="ARBA" id="ARBA00022527"/>
    </source>
</evidence>
<comment type="catalytic activity">
    <reaction evidence="13 14">
        <text>[HPr protein]-O-phospho-L-serine + phosphate + H(+) = [HPr protein]-L-serine + diphosphate</text>
        <dbReference type="Rhea" id="RHEA:46604"/>
        <dbReference type="Rhea" id="RHEA-COMP:11602"/>
        <dbReference type="Rhea" id="RHEA-COMP:11603"/>
        <dbReference type="ChEBI" id="CHEBI:15378"/>
        <dbReference type="ChEBI" id="CHEBI:29999"/>
        <dbReference type="ChEBI" id="CHEBI:33019"/>
        <dbReference type="ChEBI" id="CHEBI:43474"/>
        <dbReference type="ChEBI" id="CHEBI:83421"/>
    </reaction>
</comment>
<keyword evidence="11 14" id="KW-0460">Magnesium</keyword>
<dbReference type="InterPro" id="IPR028979">
    <property type="entry name" value="Ser_kin/Pase_Hpr-like_N_sf"/>
</dbReference>
<evidence type="ECO:0000256" key="1">
    <source>
        <dbReference type="ARBA" id="ARBA00001120"/>
    </source>
</evidence>
<feature type="region of interest" description="Important for the catalytic mechanism of both phosphorylation and dephosphorylation" evidence="14">
    <location>
        <begin position="202"/>
        <end position="211"/>
    </location>
</feature>
<reference evidence="18 19" key="1">
    <citation type="submission" date="2020-08" db="EMBL/GenBank/DDBJ databases">
        <title>Acidobacteriota in marine sediments use diverse sulfur dissimilation pathways.</title>
        <authorList>
            <person name="Wasmund K."/>
        </authorList>
    </citation>
    <scope>NUCLEOTIDE SEQUENCE [LARGE SCALE GENOMIC DNA]</scope>
    <source>
        <strain evidence="18">MAG AM4</strain>
    </source>
</reference>
<feature type="binding site" evidence="14">
    <location>
        <position position="203"/>
    </location>
    <ligand>
        <name>Mg(2+)</name>
        <dbReference type="ChEBI" id="CHEBI:18420"/>
    </ligand>
</feature>
<dbReference type="SUPFAM" id="SSF75138">
    <property type="entry name" value="HprK N-terminal domain-like"/>
    <property type="match status" value="1"/>
</dbReference>
<dbReference type="InterPro" id="IPR011104">
    <property type="entry name" value="Hpr_kin/Pase_C"/>
</dbReference>
<dbReference type="AlphaFoldDB" id="A0A8J6XQK5"/>
<feature type="domain" description="HPr kinase/phosphorylase C-terminal" evidence="17">
    <location>
        <begin position="132"/>
        <end position="299"/>
    </location>
</feature>
<evidence type="ECO:0000259" key="17">
    <source>
        <dbReference type="Pfam" id="PF07475"/>
    </source>
</evidence>
<keyword evidence="7 14" id="KW-0479">Metal-binding</keyword>
<dbReference type="GO" id="GO:0004674">
    <property type="term" value="F:protein serine/threonine kinase activity"/>
    <property type="evidence" value="ECO:0007669"/>
    <property type="project" value="UniProtKB-KW"/>
</dbReference>
<comment type="miscellaneous">
    <text evidence="14">Both phosphorylation and phosphorolysis are carried out by the same active site and suggest a common mechanism for both reactions.</text>
</comment>
<feature type="region of interest" description="Disordered" evidence="15">
    <location>
        <begin position="302"/>
        <end position="323"/>
    </location>
</feature>
<protein>
    <recommendedName>
        <fullName evidence="14">HPr kinase/phosphorylase</fullName>
        <shortName evidence="14">HPrK/P</shortName>
        <ecNumber evidence="14">2.7.11.-</ecNumber>
        <ecNumber evidence="14">2.7.4.-</ecNumber>
    </recommendedName>
    <alternativeName>
        <fullName evidence="14">HPr(Ser) kinase/phosphorylase</fullName>
    </alternativeName>
</protein>
<dbReference type="Pfam" id="PF07475">
    <property type="entry name" value="Hpr_kinase_C"/>
    <property type="match status" value="1"/>
</dbReference>
<evidence type="ECO:0000313" key="18">
    <source>
        <dbReference type="EMBL" id="MBD3866682.1"/>
    </source>
</evidence>
<dbReference type="GO" id="GO:0006109">
    <property type="term" value="P:regulation of carbohydrate metabolic process"/>
    <property type="evidence" value="ECO:0007669"/>
    <property type="project" value="UniProtKB-UniRule"/>
</dbReference>
<keyword evidence="6 14" id="KW-0808">Transferase</keyword>
<feature type="active site" description="Proton acceptor; for phosphorylation activity. Proton donor; for dephosphorylation activity" evidence="14">
    <location>
        <position position="179"/>
    </location>
</feature>
<dbReference type="PANTHER" id="PTHR30305:SF1">
    <property type="entry name" value="HPR KINASE_PHOSPHORYLASE"/>
    <property type="match status" value="1"/>
</dbReference>
<dbReference type="GO" id="GO:0004712">
    <property type="term" value="F:protein serine/threonine/tyrosine kinase activity"/>
    <property type="evidence" value="ECO:0007669"/>
    <property type="project" value="UniProtKB-UniRule"/>
</dbReference>
<feature type="active site" evidence="14">
    <location>
        <position position="161"/>
    </location>
</feature>
<name>A0A8J6XQK5_9BACT</name>
<gene>
    <name evidence="14 18" type="primary">hprK</name>
    <name evidence="18" type="ORF">IFK94_01015</name>
</gene>
<dbReference type="EC" id="2.7.11.-" evidence="14"/>
<dbReference type="FunFam" id="3.40.50.300:FF:000174">
    <property type="entry name" value="HPr kinase/phosphorylase"/>
    <property type="match status" value="1"/>
</dbReference>
<feature type="active site" evidence="14">
    <location>
        <position position="244"/>
    </location>
</feature>
<keyword evidence="5 14" id="KW-0723">Serine/threonine-protein kinase</keyword>
<keyword evidence="10 14" id="KW-0067">ATP-binding</keyword>
<dbReference type="GO" id="GO:0000155">
    <property type="term" value="F:phosphorelay sensor kinase activity"/>
    <property type="evidence" value="ECO:0007669"/>
    <property type="project" value="InterPro"/>
</dbReference>
<evidence type="ECO:0000256" key="6">
    <source>
        <dbReference type="ARBA" id="ARBA00022679"/>
    </source>
</evidence>
<comment type="caution">
    <text evidence="18">The sequence shown here is derived from an EMBL/GenBank/DDBJ whole genome shotgun (WGS) entry which is preliminary data.</text>
</comment>
<dbReference type="CDD" id="cd01918">
    <property type="entry name" value="HprK_C"/>
    <property type="match status" value="1"/>
</dbReference>
<comment type="cofactor">
    <cofactor evidence="2 14">
        <name>Mg(2+)</name>
        <dbReference type="ChEBI" id="CHEBI:18420"/>
    </cofactor>
</comment>
<dbReference type="SUPFAM" id="SSF53795">
    <property type="entry name" value="PEP carboxykinase-like"/>
    <property type="match status" value="1"/>
</dbReference>
<evidence type="ECO:0000256" key="10">
    <source>
        <dbReference type="ARBA" id="ARBA00022840"/>
    </source>
</evidence>
<dbReference type="HAMAP" id="MF_01249">
    <property type="entry name" value="HPr_kinase"/>
    <property type="match status" value="1"/>
</dbReference>
<organism evidence="18 19">
    <name type="scientific">Candidatus Polarisedimenticola svalbardensis</name>
    <dbReference type="NCBI Taxonomy" id="2886004"/>
    <lineage>
        <taxon>Bacteria</taxon>
        <taxon>Pseudomonadati</taxon>
        <taxon>Acidobacteriota</taxon>
        <taxon>Candidatus Polarisedimenticolia</taxon>
        <taxon>Candidatus Polarisedimenticolales</taxon>
        <taxon>Candidatus Polarisedimenticolaceae</taxon>
        <taxon>Candidatus Polarisedimenticola</taxon>
    </lineage>
</organism>
<feature type="domain" description="HPr(Ser) kinase/phosphorylase N-terminal" evidence="16">
    <location>
        <begin position="12"/>
        <end position="129"/>
    </location>
</feature>
<comment type="function">
    <text evidence="14">Catalyzes the ATP- as well as the pyrophosphate-dependent phosphorylation of a specific serine residue in HPr, a phosphocarrier protein of the phosphoenolpyruvate-dependent sugar phosphotransferase system (PTS). HprK/P also catalyzes the pyrophosphate-producing, inorganic phosphate-dependent dephosphorylation (phosphorolysis) of seryl-phosphorylated HPr (P-Ser-HPr).</text>
</comment>
<dbReference type="Gene3D" id="3.40.50.300">
    <property type="entry name" value="P-loop containing nucleotide triphosphate hydrolases"/>
    <property type="match status" value="1"/>
</dbReference>
<evidence type="ECO:0000256" key="3">
    <source>
        <dbReference type="ARBA" id="ARBA00006883"/>
    </source>
</evidence>
<evidence type="ECO:0000256" key="12">
    <source>
        <dbReference type="ARBA" id="ARBA00023268"/>
    </source>
</evidence>
<accession>A0A8J6XQK5</accession>
<keyword evidence="12 14" id="KW-0511">Multifunctional enzyme</keyword>
<evidence type="ECO:0000256" key="15">
    <source>
        <dbReference type="SAM" id="MobiDB-lite"/>
    </source>
</evidence>
<evidence type="ECO:0000256" key="7">
    <source>
        <dbReference type="ARBA" id="ARBA00022723"/>
    </source>
</evidence>
<sequence>MAVRELLTDQAAEDLGLELLCGGDGLDNLINRPRIQKPGLALAGYLEYIHPGRVQILGKSEIQFLSERAPAERSRIAAMVCRHGVSCFVVTENLEPANELLDEAETAGVPLFRTDLPTSQVIDGLTGFLQNRLAPRAVMHGVLVDVYGLGVFIIGDSGIGKSECALDLVVRGHRLVSDDVAEMKRLGPRIVGTGPELTRHHMELRGLGIVNVKDLFGVASVRITKDVEFVIRLDHWADDKKYERLGLDDREYDILGIRLPFVEMPVGPGRNLSVLIEVAARNHLLKLKGYHPARELARKLGRQLREGGRDDMETETEKEGGER</sequence>
<dbReference type="Gene3D" id="3.40.1390.20">
    <property type="entry name" value="HprK N-terminal domain-like"/>
    <property type="match status" value="1"/>
</dbReference>
<evidence type="ECO:0000259" key="16">
    <source>
        <dbReference type="Pfam" id="PF02603"/>
    </source>
</evidence>
<feature type="binding site" evidence="14">
    <location>
        <begin position="155"/>
        <end position="162"/>
    </location>
    <ligand>
        <name>ATP</name>
        <dbReference type="ChEBI" id="CHEBI:30616"/>
    </ligand>
</feature>
<proteinExistence type="inferred from homology"/>
<evidence type="ECO:0000256" key="8">
    <source>
        <dbReference type="ARBA" id="ARBA00022741"/>
    </source>
</evidence>
<dbReference type="Pfam" id="PF02603">
    <property type="entry name" value="Hpr_kinase_N"/>
    <property type="match status" value="1"/>
</dbReference>
<dbReference type="EC" id="2.7.4.-" evidence="14"/>
<evidence type="ECO:0000256" key="2">
    <source>
        <dbReference type="ARBA" id="ARBA00001946"/>
    </source>
</evidence>
<feature type="active site" evidence="14">
    <location>
        <position position="140"/>
    </location>
</feature>